<dbReference type="RefSeq" id="WP_124941395.1">
    <property type="nucleotide sequence ID" value="NZ_CP033578.1"/>
</dbReference>
<keyword evidence="1" id="KW-0732">Signal</keyword>
<feature type="chain" id="PRO_5018177373" description="Type 1 fimbrial protein" evidence="1">
    <location>
        <begin position="18"/>
        <end position="96"/>
    </location>
</feature>
<accession>A0A3G4VGP2</accession>
<evidence type="ECO:0000256" key="1">
    <source>
        <dbReference type="SAM" id="SignalP"/>
    </source>
</evidence>
<evidence type="ECO:0000313" key="3">
    <source>
        <dbReference type="Proteomes" id="UP000279760"/>
    </source>
</evidence>
<dbReference type="Proteomes" id="UP000279760">
    <property type="component" value="Chromosome 2"/>
</dbReference>
<proteinExistence type="predicted"/>
<evidence type="ECO:0008006" key="4">
    <source>
        <dbReference type="Google" id="ProtNLM"/>
    </source>
</evidence>
<dbReference type="AlphaFoldDB" id="A0A3G4VGP2"/>
<reference evidence="2 3" key="1">
    <citation type="submission" date="2018-11" db="EMBL/GenBank/DDBJ databases">
        <title>Complete Genome Sequence of Vbrio mediterranei 117-T6: a Potential Pathogen Bacteria Isolated from the Conchocelis of Pyropia.</title>
        <authorList>
            <person name="Liu Q."/>
        </authorList>
    </citation>
    <scope>NUCLEOTIDE SEQUENCE [LARGE SCALE GENOMIC DNA]</scope>
    <source>
        <strain evidence="2 3">117-T6</strain>
    </source>
</reference>
<dbReference type="EMBL" id="CP033578">
    <property type="protein sequence ID" value="AYV23369.1"/>
    <property type="molecule type" value="Genomic_DNA"/>
</dbReference>
<organism evidence="2 3">
    <name type="scientific">Vibrio mediterranei</name>
    <dbReference type="NCBI Taxonomy" id="689"/>
    <lineage>
        <taxon>Bacteria</taxon>
        <taxon>Pseudomonadati</taxon>
        <taxon>Pseudomonadota</taxon>
        <taxon>Gammaproteobacteria</taxon>
        <taxon>Vibrionales</taxon>
        <taxon>Vibrionaceae</taxon>
        <taxon>Vibrio</taxon>
    </lineage>
</organism>
<sequence length="96" mass="10738">MKYLSLFLLLTSTSVLSESMLNKPVNEASKVNSNPVSGQITFKGKIMQEPCALNVRDFSTKIQKKTNNCVEYTAEKIEVFNERTVESASVLIVSYI</sequence>
<name>A0A3G4VGP2_9VIBR</name>
<feature type="signal peptide" evidence="1">
    <location>
        <begin position="1"/>
        <end position="17"/>
    </location>
</feature>
<gene>
    <name evidence="2" type="ORF">ECB94_18910</name>
</gene>
<protein>
    <recommendedName>
        <fullName evidence="4">Type 1 fimbrial protein</fullName>
    </recommendedName>
</protein>
<evidence type="ECO:0000313" key="2">
    <source>
        <dbReference type="EMBL" id="AYV23369.1"/>
    </source>
</evidence>